<keyword evidence="3" id="KW-0813">Transport</keyword>
<dbReference type="STRING" id="626940.BHW43_01575"/>
<gene>
    <name evidence="10" type="ORF">BHW43_01575</name>
</gene>
<evidence type="ECO:0000313" key="10">
    <source>
        <dbReference type="EMBL" id="OLA39600.1"/>
    </source>
</evidence>
<feature type="transmembrane region" description="Helical" evidence="8">
    <location>
        <begin position="152"/>
        <end position="169"/>
    </location>
</feature>
<evidence type="ECO:0000256" key="4">
    <source>
        <dbReference type="ARBA" id="ARBA00022475"/>
    </source>
</evidence>
<feature type="transmembrane region" description="Helical" evidence="8">
    <location>
        <begin position="130"/>
        <end position="146"/>
    </location>
</feature>
<evidence type="ECO:0000259" key="9">
    <source>
        <dbReference type="Pfam" id="PF00892"/>
    </source>
</evidence>
<evidence type="ECO:0000256" key="7">
    <source>
        <dbReference type="ARBA" id="ARBA00023136"/>
    </source>
</evidence>
<reference evidence="10 11" key="1">
    <citation type="journal article" date="2016" name="Nat. Biotechnol.">
        <title>Measurement of bacterial replication rates in microbial communities.</title>
        <authorList>
            <person name="Brown C.T."/>
            <person name="Olm M.R."/>
            <person name="Thomas B.C."/>
            <person name="Banfield J.F."/>
        </authorList>
    </citation>
    <scope>NUCLEOTIDE SEQUENCE [LARGE SCALE GENOMIC DNA]</scope>
    <source>
        <strain evidence="10">46_33</strain>
    </source>
</reference>
<keyword evidence="4" id="KW-1003">Cell membrane</keyword>
<feature type="transmembrane region" description="Helical" evidence="8">
    <location>
        <begin position="181"/>
        <end position="200"/>
    </location>
</feature>
<evidence type="ECO:0000256" key="1">
    <source>
        <dbReference type="ARBA" id="ARBA00004651"/>
    </source>
</evidence>
<dbReference type="Pfam" id="PF00892">
    <property type="entry name" value="EamA"/>
    <property type="match status" value="1"/>
</dbReference>
<organism evidence="10 11">
    <name type="scientific">Phascolarctobacterium succinatutens</name>
    <dbReference type="NCBI Taxonomy" id="626940"/>
    <lineage>
        <taxon>Bacteria</taxon>
        <taxon>Bacillati</taxon>
        <taxon>Bacillota</taxon>
        <taxon>Negativicutes</taxon>
        <taxon>Acidaminococcales</taxon>
        <taxon>Acidaminococcaceae</taxon>
        <taxon>Phascolarctobacterium</taxon>
    </lineage>
</organism>
<dbReference type="RefSeq" id="WP_303679251.1">
    <property type="nucleotide sequence ID" value="NZ_MNTG01000001.1"/>
</dbReference>
<feature type="transmembrane region" description="Helical" evidence="8">
    <location>
        <begin position="212"/>
        <end position="232"/>
    </location>
</feature>
<evidence type="ECO:0000313" key="11">
    <source>
        <dbReference type="Proteomes" id="UP000186777"/>
    </source>
</evidence>
<name>A0A1Q6RBA1_9FIRM</name>
<evidence type="ECO:0000256" key="8">
    <source>
        <dbReference type="SAM" id="Phobius"/>
    </source>
</evidence>
<sequence>MDNYRLGIFYGLGAYLLWGVLPIYWKLLQHVEAMEILASRFLWSAVFVFLLLLATGKLNIFMQETKAIFSTKKTACCMVLAAIMISFNWGIFIWAVEAGRIVETSMGYYISPLMNVLFGVVFLHERLSKLQIAAVSCAAVGIGVIIVHNGGLPWVALTLPLTFAFYGLLKKIIVAQPMTSILLETLLILPLAVGYLYYLSINEGTVYQSCDMNTLLLLAGAGAVTATPMLLFTACARKLPLNIVGFLQYISPSISLMIGVLIYGEPFTGTTAAAFGCIWAGLALFIWSQLRR</sequence>
<proteinExistence type="inferred from homology"/>
<dbReference type="PANTHER" id="PTHR22911:SF137">
    <property type="entry name" value="SOLUTE CARRIER FAMILY 35 MEMBER G2-RELATED"/>
    <property type="match status" value="1"/>
</dbReference>
<evidence type="ECO:0000256" key="5">
    <source>
        <dbReference type="ARBA" id="ARBA00022692"/>
    </source>
</evidence>
<feature type="domain" description="EamA" evidence="9">
    <location>
        <begin position="6"/>
        <end position="146"/>
    </location>
</feature>
<keyword evidence="7 8" id="KW-0472">Membrane</keyword>
<dbReference type="GO" id="GO:0005886">
    <property type="term" value="C:plasma membrane"/>
    <property type="evidence" value="ECO:0007669"/>
    <property type="project" value="UniProtKB-SubCell"/>
</dbReference>
<keyword evidence="6 8" id="KW-1133">Transmembrane helix</keyword>
<accession>A0A1Q6RBA1</accession>
<comment type="similarity">
    <text evidence="2">Belongs to the EamA transporter family.</text>
</comment>
<feature type="transmembrane region" description="Helical" evidence="8">
    <location>
        <begin position="269"/>
        <end position="287"/>
    </location>
</feature>
<dbReference type="SUPFAM" id="SSF103481">
    <property type="entry name" value="Multidrug resistance efflux transporter EmrE"/>
    <property type="match status" value="2"/>
</dbReference>
<comment type="caution">
    <text evidence="10">The sequence shown here is derived from an EMBL/GenBank/DDBJ whole genome shotgun (WGS) entry which is preliminary data.</text>
</comment>
<dbReference type="InterPro" id="IPR000620">
    <property type="entry name" value="EamA_dom"/>
</dbReference>
<keyword evidence="5 8" id="KW-0812">Transmembrane</keyword>
<dbReference type="AlphaFoldDB" id="A0A1Q6RBA1"/>
<dbReference type="Proteomes" id="UP000186777">
    <property type="component" value="Unassembled WGS sequence"/>
</dbReference>
<feature type="transmembrane region" description="Helical" evidence="8">
    <location>
        <begin position="106"/>
        <end position="123"/>
    </location>
</feature>
<dbReference type="EMBL" id="MNTG01000001">
    <property type="protein sequence ID" value="OLA39600.1"/>
    <property type="molecule type" value="Genomic_DNA"/>
</dbReference>
<feature type="transmembrane region" description="Helical" evidence="8">
    <location>
        <begin position="37"/>
        <end position="54"/>
    </location>
</feature>
<comment type="subcellular location">
    <subcellularLocation>
        <location evidence="1">Cell membrane</location>
        <topology evidence="1">Multi-pass membrane protein</topology>
    </subcellularLocation>
</comment>
<dbReference type="PANTHER" id="PTHR22911">
    <property type="entry name" value="ACYL-MALONYL CONDENSING ENZYME-RELATED"/>
    <property type="match status" value="1"/>
</dbReference>
<evidence type="ECO:0000256" key="3">
    <source>
        <dbReference type="ARBA" id="ARBA00022448"/>
    </source>
</evidence>
<dbReference type="InterPro" id="IPR037185">
    <property type="entry name" value="EmrE-like"/>
</dbReference>
<dbReference type="InterPro" id="IPR004626">
    <property type="entry name" value="RarD"/>
</dbReference>
<feature type="transmembrane region" description="Helical" evidence="8">
    <location>
        <begin position="7"/>
        <end position="25"/>
    </location>
</feature>
<protein>
    <recommendedName>
        <fullName evidence="9">EamA domain-containing protein</fullName>
    </recommendedName>
</protein>
<evidence type="ECO:0000256" key="6">
    <source>
        <dbReference type="ARBA" id="ARBA00022989"/>
    </source>
</evidence>
<feature type="transmembrane region" description="Helical" evidence="8">
    <location>
        <begin position="75"/>
        <end position="94"/>
    </location>
</feature>
<feature type="transmembrane region" description="Helical" evidence="8">
    <location>
        <begin position="239"/>
        <end position="263"/>
    </location>
</feature>
<evidence type="ECO:0000256" key="2">
    <source>
        <dbReference type="ARBA" id="ARBA00007362"/>
    </source>
</evidence>
<dbReference type="NCBIfam" id="TIGR00688">
    <property type="entry name" value="rarD"/>
    <property type="match status" value="1"/>
</dbReference>